<dbReference type="EMBL" id="LR796265">
    <property type="protein sequence ID" value="CAB4132398.1"/>
    <property type="molecule type" value="Genomic_DNA"/>
</dbReference>
<name>A0A6J5LCP9_9CAUD</name>
<protein>
    <submittedName>
        <fullName evidence="1">Uncharacterized protein</fullName>
    </submittedName>
</protein>
<proteinExistence type="predicted"/>
<sequence>MEYSKLASGTITVTATSTAQNVPLPFLPHFIEISNPTRATAVSGVTRAWWTNDLPQASGMVVTTGTGPADGTSYVTSGGFSTFSAGYPQYGSQIAIASISKHSTAPVVTTTGSHGLSTGNVVLLTGLFQSSSTGMPQISGIPFTITVTASTTFTIAYNTNQSNYTALSGSPTGAYVVQVLYPSLYFPGTNVISAASLSGTSLTVTTTTPHNLVVNSQVAFRIPSAWGSSQLNTPYSGNNLGQPVYGLISSITSAYIYVCTLTNVSSITAFTTNVTVASALAGLTFPQSVAVGDQNTGALTSSYTPTTINPISIGGAFQNNTQQGFIIGSSVVGTAADTIVWRAYGHDLVSYVG</sequence>
<accession>A0A6J5LCP9</accession>
<organism evidence="1">
    <name type="scientific">uncultured Caudovirales phage</name>
    <dbReference type="NCBI Taxonomy" id="2100421"/>
    <lineage>
        <taxon>Viruses</taxon>
        <taxon>Duplodnaviria</taxon>
        <taxon>Heunggongvirae</taxon>
        <taxon>Uroviricota</taxon>
        <taxon>Caudoviricetes</taxon>
        <taxon>Peduoviridae</taxon>
        <taxon>Maltschvirus</taxon>
        <taxon>Maltschvirus maltsch</taxon>
    </lineage>
</organism>
<dbReference type="Gene3D" id="2.40.30.180">
    <property type="entry name" value="Ubiquitin-activating enzyme E1, FCCH domain"/>
    <property type="match status" value="1"/>
</dbReference>
<gene>
    <name evidence="1" type="ORF">UFOVP255_9</name>
</gene>
<dbReference type="InterPro" id="IPR042302">
    <property type="entry name" value="E1_FCCH_sf"/>
</dbReference>
<evidence type="ECO:0000313" key="1">
    <source>
        <dbReference type="EMBL" id="CAB4132398.1"/>
    </source>
</evidence>
<reference evidence="1" key="1">
    <citation type="submission" date="2020-04" db="EMBL/GenBank/DDBJ databases">
        <authorList>
            <person name="Chiriac C."/>
            <person name="Salcher M."/>
            <person name="Ghai R."/>
            <person name="Kavagutti S V."/>
        </authorList>
    </citation>
    <scope>NUCLEOTIDE SEQUENCE</scope>
</reference>